<reference evidence="1" key="1">
    <citation type="submission" date="2019-11" db="EMBL/GenBank/DDBJ databases">
        <authorList>
            <person name="Feng L."/>
        </authorList>
    </citation>
    <scope>NUCLEOTIDE SEQUENCE</scope>
    <source>
        <strain evidence="1">BcaccaeLFYP20</strain>
    </source>
</reference>
<dbReference type="EMBL" id="CACRTB010000024">
    <property type="protein sequence ID" value="VYT29644.1"/>
    <property type="molecule type" value="Genomic_DNA"/>
</dbReference>
<sequence>MKKVSEAHFQKVLKRQKSANSTKRCSNDNLKSAQTTIFYKTLYFNRKSFCNILGAE</sequence>
<name>A0A6N2VGZ1_9BACE</name>
<dbReference type="AlphaFoldDB" id="A0A6N2VGZ1"/>
<proteinExistence type="predicted"/>
<organism evidence="1">
    <name type="scientific">Bacteroides caccae</name>
    <dbReference type="NCBI Taxonomy" id="47678"/>
    <lineage>
        <taxon>Bacteria</taxon>
        <taxon>Pseudomonadati</taxon>
        <taxon>Bacteroidota</taxon>
        <taxon>Bacteroidia</taxon>
        <taxon>Bacteroidales</taxon>
        <taxon>Bacteroidaceae</taxon>
        <taxon>Bacteroides</taxon>
    </lineage>
</organism>
<gene>
    <name evidence="1" type="ORF">BCLFYP20_03062</name>
</gene>
<protein>
    <submittedName>
        <fullName evidence="1">Uncharacterized protein</fullName>
    </submittedName>
</protein>
<accession>A0A6N2VGZ1</accession>
<evidence type="ECO:0000313" key="1">
    <source>
        <dbReference type="EMBL" id="VYT29644.1"/>
    </source>
</evidence>